<dbReference type="SUPFAM" id="SSF51011">
    <property type="entry name" value="Glycosyl hydrolase domain"/>
    <property type="match status" value="1"/>
</dbReference>
<dbReference type="InterPro" id="IPR033452">
    <property type="entry name" value="GH30_C"/>
</dbReference>
<dbReference type="SUPFAM" id="SSF51445">
    <property type="entry name" value="(Trans)glycosidases"/>
    <property type="match status" value="1"/>
</dbReference>
<evidence type="ECO:0000256" key="1">
    <source>
        <dbReference type="ARBA" id="ARBA00005382"/>
    </source>
</evidence>
<dbReference type="Gene3D" id="2.60.40.1180">
    <property type="entry name" value="Golgi alpha-mannosidase II"/>
    <property type="match status" value="1"/>
</dbReference>
<proteinExistence type="inferred from homology"/>
<dbReference type="EMBL" id="JAINVZ010000003">
    <property type="protein sequence ID" value="MBY8884490.1"/>
    <property type="molecule type" value="Genomic_DNA"/>
</dbReference>
<accession>A0ABS7QQ14</accession>
<dbReference type="InterPro" id="IPR017853">
    <property type="entry name" value="GH"/>
</dbReference>
<keyword evidence="4" id="KW-0326">Glycosidase</keyword>
<dbReference type="Pfam" id="PF17189">
    <property type="entry name" value="Glyco_hydro_30C"/>
    <property type="match status" value="1"/>
</dbReference>
<evidence type="ECO:0000256" key="2">
    <source>
        <dbReference type="ARBA" id="ARBA00022729"/>
    </source>
</evidence>
<dbReference type="Proteomes" id="UP001198565">
    <property type="component" value="Unassembled WGS sequence"/>
</dbReference>
<evidence type="ECO:0000256" key="3">
    <source>
        <dbReference type="ARBA" id="ARBA00022801"/>
    </source>
</evidence>
<dbReference type="PROSITE" id="PS50231">
    <property type="entry name" value="RICIN_B_LECTIN"/>
    <property type="match status" value="1"/>
</dbReference>
<keyword evidence="3 4" id="KW-0378">Hydrolase</keyword>
<dbReference type="Pfam" id="PF02055">
    <property type="entry name" value="Glyco_hydro_30"/>
    <property type="match status" value="1"/>
</dbReference>
<evidence type="ECO:0000313" key="7">
    <source>
        <dbReference type="Proteomes" id="UP001198565"/>
    </source>
</evidence>
<dbReference type="InterPro" id="IPR013780">
    <property type="entry name" value="Glyco_hydro_b"/>
</dbReference>
<evidence type="ECO:0000313" key="6">
    <source>
        <dbReference type="EMBL" id="MBY8884490.1"/>
    </source>
</evidence>
<dbReference type="InterPro" id="IPR033453">
    <property type="entry name" value="Glyco_hydro_30_TIM-barrel"/>
</dbReference>
<dbReference type="Pfam" id="PF00652">
    <property type="entry name" value="Ricin_B_lectin"/>
    <property type="match status" value="1"/>
</dbReference>
<protein>
    <submittedName>
        <fullName evidence="6">Ricin-type beta-trefoil lectin domain protein</fullName>
    </submittedName>
</protein>
<dbReference type="InterPro" id="IPR001139">
    <property type="entry name" value="Glyco_hydro_30"/>
</dbReference>
<name>A0ABS7QQ14_9ACTN</name>
<comment type="caution">
    <text evidence="6">The sequence shown here is derived from an EMBL/GenBank/DDBJ whole genome shotgun (WGS) entry which is preliminary data.</text>
</comment>
<dbReference type="SUPFAM" id="SSF50370">
    <property type="entry name" value="Ricin B-like lectins"/>
    <property type="match status" value="1"/>
</dbReference>
<sequence length="649" mass="68355">MSSTPLLPHDTSPRRLLAALVAAVLAAACLLIAGPQAPTTPTESLADVTPAAASATGPVDIYLTSTDDSAGRHVTRGLQAQTPIAFTPGTGTSGNVVTVNQNTTYQQFTGGGASFTDTAAWLMNSSGALSSSTRDDVMHKLFDPTTGIGLDFLRNPMGASDLARADYTFDDMPSGQTDPSLAHFSIAHDLADVLPLTKEAEQLNPGLKVMATPWTAPAWMKDNDSDDQGWLQSQYYAAYAQYFVKYLQAYQAQGVHVDYVSAQNEPTCCSGYPSTQWNGSGLDYFIGKDLLPALHAAGLPTKVLALDWNWSDYASYGAPVVDDTAIRDDPLFGGVAWHGYDEGSASEQTTVHDQYPDVPAFDTEHSGGTWISDQQSEDMGNIIDYTRNWGTSVVKWSLAVDQNMGPHNGGCGTCTGLITVHNGDSRSGQVDYTVEYYDMGQLTKFVTPGAHRIDSTANSTLPNVAWLNPDGSKALITYNASGSAQPLTVDWGGQTFTYPVPARTAATFTWSGAQTAGGAATGRITGYGGTCVDVAGASPADGTAVQLYDCNGTDAQEWAVLPDRTVRALGKCLDVTSAGTANGTQTQLYDCNGTGAQQWDPGANGSLVNPASGRCLDATGPSSADGTRLQIWDCTGAANQRWTLPSTSG</sequence>
<evidence type="ECO:0000259" key="5">
    <source>
        <dbReference type="SMART" id="SM00458"/>
    </source>
</evidence>
<organism evidence="6 7">
    <name type="scientific">Streptantibioticus parmotrematis</name>
    <dbReference type="NCBI Taxonomy" id="2873249"/>
    <lineage>
        <taxon>Bacteria</taxon>
        <taxon>Bacillati</taxon>
        <taxon>Actinomycetota</taxon>
        <taxon>Actinomycetes</taxon>
        <taxon>Kitasatosporales</taxon>
        <taxon>Streptomycetaceae</taxon>
        <taxon>Streptantibioticus</taxon>
    </lineage>
</organism>
<dbReference type="InterPro" id="IPR035992">
    <property type="entry name" value="Ricin_B-like_lectins"/>
</dbReference>
<reference evidence="6 7" key="1">
    <citation type="submission" date="2021-08" db="EMBL/GenBank/DDBJ databases">
        <title>Streptomyces sp. PTM05 isolated from lichen.</title>
        <authorList>
            <person name="Somphong A."/>
            <person name="Phongsopitanun W."/>
            <person name="Tanasupawat S."/>
        </authorList>
    </citation>
    <scope>NUCLEOTIDE SEQUENCE [LARGE SCALE GENOMIC DNA]</scope>
    <source>
        <strain evidence="6 7">Ptm05</strain>
    </source>
</reference>
<keyword evidence="7" id="KW-1185">Reference proteome</keyword>
<dbReference type="CDD" id="cd23451">
    <property type="entry name" value="beta-trefoil_Ricin_laminarinase"/>
    <property type="match status" value="1"/>
</dbReference>
<feature type="domain" description="Ricin B lectin" evidence="5">
    <location>
        <begin position="519"/>
        <end position="645"/>
    </location>
</feature>
<dbReference type="RefSeq" id="WP_222974927.1">
    <property type="nucleotide sequence ID" value="NZ_JAINVZ010000003.1"/>
</dbReference>
<keyword evidence="2" id="KW-0732">Signal</keyword>
<dbReference type="Gene3D" id="3.20.20.80">
    <property type="entry name" value="Glycosidases"/>
    <property type="match status" value="1"/>
</dbReference>
<dbReference type="PANTHER" id="PTHR11069">
    <property type="entry name" value="GLUCOSYLCERAMIDASE"/>
    <property type="match status" value="1"/>
</dbReference>
<dbReference type="Gene3D" id="2.80.10.50">
    <property type="match status" value="2"/>
</dbReference>
<comment type="similarity">
    <text evidence="1 4">Belongs to the glycosyl hydrolase 30 family.</text>
</comment>
<dbReference type="InterPro" id="IPR000772">
    <property type="entry name" value="Ricin_B_lectin"/>
</dbReference>
<gene>
    <name evidence="6" type="ORF">K7472_06480</name>
</gene>
<evidence type="ECO:0000256" key="4">
    <source>
        <dbReference type="RuleBase" id="RU361188"/>
    </source>
</evidence>
<dbReference type="PANTHER" id="PTHR11069:SF23">
    <property type="entry name" value="LYSOSOMAL ACID GLUCOSYLCERAMIDASE"/>
    <property type="match status" value="1"/>
</dbReference>
<dbReference type="SMART" id="SM00458">
    <property type="entry name" value="RICIN"/>
    <property type="match status" value="1"/>
</dbReference>